<organism evidence="3 4">
    <name type="scientific">Corynebacterium canis</name>
    <dbReference type="NCBI Taxonomy" id="679663"/>
    <lineage>
        <taxon>Bacteria</taxon>
        <taxon>Bacillati</taxon>
        <taxon>Actinomycetota</taxon>
        <taxon>Actinomycetes</taxon>
        <taxon>Mycobacteriales</taxon>
        <taxon>Corynebacteriaceae</taxon>
        <taxon>Corynebacterium</taxon>
    </lineage>
</organism>
<dbReference type="Proteomes" id="UP000320791">
    <property type="component" value="Unassembled WGS sequence"/>
</dbReference>
<name>A0A5C5UT24_9CORY</name>
<feature type="region of interest" description="Disordered" evidence="1">
    <location>
        <begin position="69"/>
        <end position="99"/>
    </location>
</feature>
<evidence type="ECO:0000313" key="4">
    <source>
        <dbReference type="Proteomes" id="UP000320791"/>
    </source>
</evidence>
<gene>
    <name evidence="3" type="ORF">FRX94_02365</name>
</gene>
<dbReference type="OrthoDB" id="514320at2"/>
<dbReference type="EMBL" id="VOHM01000003">
    <property type="protein sequence ID" value="TWT28752.1"/>
    <property type="molecule type" value="Genomic_DNA"/>
</dbReference>
<keyword evidence="4" id="KW-1185">Reference proteome</keyword>
<reference evidence="3 4" key="1">
    <citation type="submission" date="2019-08" db="EMBL/GenBank/DDBJ databases">
        <authorList>
            <person name="Lei W."/>
        </authorList>
    </citation>
    <scope>NUCLEOTIDE SEQUENCE [LARGE SCALE GENOMIC DNA]</scope>
    <source>
        <strain evidence="3 4">CCUG 58627</strain>
    </source>
</reference>
<comment type="caution">
    <text evidence="3">The sequence shown here is derived from an EMBL/GenBank/DDBJ whole genome shotgun (WGS) entry which is preliminary data.</text>
</comment>
<proteinExistence type="predicted"/>
<evidence type="ECO:0000313" key="3">
    <source>
        <dbReference type="EMBL" id="TWT28752.1"/>
    </source>
</evidence>
<dbReference type="RefSeq" id="WP_146323514.1">
    <property type="nucleotide sequence ID" value="NZ_BAABLR010000027.1"/>
</dbReference>
<keyword evidence="2" id="KW-0732">Signal</keyword>
<sequence>MKPVKLSRSQRVLVSILLLFSICITCGEVPPAAAQDSISKEVEQVASFDEERAIAVRQAAELVAGTSWRPAKNPKHSISPREMRSDTKVIPGELTREFQ</sequence>
<dbReference type="AlphaFoldDB" id="A0A5C5UT24"/>
<evidence type="ECO:0000256" key="1">
    <source>
        <dbReference type="SAM" id="MobiDB-lite"/>
    </source>
</evidence>
<protein>
    <recommendedName>
        <fullName evidence="5">Secreted protein</fullName>
    </recommendedName>
</protein>
<feature type="signal peptide" evidence="2">
    <location>
        <begin position="1"/>
        <end position="27"/>
    </location>
</feature>
<evidence type="ECO:0000256" key="2">
    <source>
        <dbReference type="SAM" id="SignalP"/>
    </source>
</evidence>
<accession>A0A5C5UT24</accession>
<evidence type="ECO:0008006" key="5">
    <source>
        <dbReference type="Google" id="ProtNLM"/>
    </source>
</evidence>
<feature type="chain" id="PRO_5038401147" description="Secreted protein" evidence="2">
    <location>
        <begin position="28"/>
        <end position="99"/>
    </location>
</feature>